<gene>
    <name evidence="2" type="ORF">EW146_g5901</name>
</gene>
<dbReference type="OrthoDB" id="194468at2759"/>
<dbReference type="Proteomes" id="UP000310158">
    <property type="component" value="Unassembled WGS sequence"/>
</dbReference>
<dbReference type="AlphaFoldDB" id="A0A4S4LQ57"/>
<sequence>MHVGLGSDIVGGYSTDLMDAVRWAVGVLRMREDARSESARAPGAHADENTQVAAGSGDGGRKDAEVEVDEEVKID</sequence>
<proteinExistence type="predicted"/>
<dbReference type="EMBL" id="SGPL01000278">
    <property type="protein sequence ID" value="THH14419.1"/>
    <property type="molecule type" value="Genomic_DNA"/>
</dbReference>
<protein>
    <submittedName>
        <fullName evidence="2">Uncharacterized protein</fullName>
    </submittedName>
</protein>
<comment type="caution">
    <text evidence="2">The sequence shown here is derived from an EMBL/GenBank/DDBJ whole genome shotgun (WGS) entry which is preliminary data.</text>
</comment>
<keyword evidence="3" id="KW-1185">Reference proteome</keyword>
<organism evidence="2 3">
    <name type="scientific">Bondarzewia mesenterica</name>
    <dbReference type="NCBI Taxonomy" id="1095465"/>
    <lineage>
        <taxon>Eukaryota</taxon>
        <taxon>Fungi</taxon>
        <taxon>Dikarya</taxon>
        <taxon>Basidiomycota</taxon>
        <taxon>Agaricomycotina</taxon>
        <taxon>Agaricomycetes</taxon>
        <taxon>Russulales</taxon>
        <taxon>Bondarzewiaceae</taxon>
        <taxon>Bondarzewia</taxon>
    </lineage>
</organism>
<reference evidence="2 3" key="1">
    <citation type="submission" date="2019-02" db="EMBL/GenBank/DDBJ databases">
        <title>Genome sequencing of the rare red list fungi Bondarzewia mesenterica.</title>
        <authorList>
            <person name="Buettner E."/>
            <person name="Kellner H."/>
        </authorList>
    </citation>
    <scope>NUCLEOTIDE SEQUENCE [LARGE SCALE GENOMIC DNA]</scope>
    <source>
        <strain evidence="2 3">DSM 108281</strain>
    </source>
</reference>
<evidence type="ECO:0000313" key="2">
    <source>
        <dbReference type="EMBL" id="THH14419.1"/>
    </source>
</evidence>
<feature type="compositionally biased region" description="Basic and acidic residues" evidence="1">
    <location>
        <begin position="59"/>
        <end position="75"/>
    </location>
</feature>
<feature type="region of interest" description="Disordered" evidence="1">
    <location>
        <begin position="33"/>
        <end position="75"/>
    </location>
</feature>
<name>A0A4S4LQ57_9AGAM</name>
<evidence type="ECO:0000256" key="1">
    <source>
        <dbReference type="SAM" id="MobiDB-lite"/>
    </source>
</evidence>
<evidence type="ECO:0000313" key="3">
    <source>
        <dbReference type="Proteomes" id="UP000310158"/>
    </source>
</evidence>
<accession>A0A4S4LQ57</accession>